<dbReference type="GeneID" id="63731915"/>
<dbReference type="InterPro" id="IPR053137">
    <property type="entry name" value="NLR-like"/>
</dbReference>
<sequence>MSPSTKDRTSVEDNSCRLQEIRTVTEPKVTIIAIHGLETSSAGTWVYKHKRVRTSNHSGDTPGQPTKAAEETNWLKDPNMLPLDVPTAQIYTYDWPGNFLSGSIDEPLKGHATTFLADLGAELRRQPKRPIIFIASCFGGLLLAKALVMEYQDRDRRGDILSQTVGIVFLATPFRGTAAAALAKWAAVGARLIGKESSQSLVTMLWRTKKQLKELIDDFEEVMAHPMPMPLRCYYEQQKTQMVRRLRPRILGRALAPLSPKIMLVDQNSASLSGARYKQGRNVPHVLMNKFSGRTASDYKILIDDINHFVSKAQHTIYGRSQAPSIAHVMIPGRRNKDFAGRNIELERLASLIPPSSSENHCPVNAIVGLDGVGKSELAMEAAYRLHENYSDCSMFWVRSDSEESLKADYEGIMKALGLPVQPDNAVREVNQELDNRPGPWLLIFDGVDEKETFFKKWLDSEWLPKNKVGSILITTGNRGIASKLEAVTVDLSFMNDNEALDFLTRRLGSTHAGIDPTGQDADTVELLRLLAGLPLAIDLATKYINNTMCTVRDYVELWRKQGGKMIRSLCEFPSGQQRHSSDVSRRAMAATWLITLERIQQNTKASFEWMKFIAQCDQRNIPISMIERETGVTLNDAIEELMAYSFVTRPEYGSQCIDVHPLVQLAMKIWLSQRGQGKSTTLRTIERLQLPFPTSETLDKWKDEIGHVESMLEQHSDESIGYVQSVWRVIYMAGHARYLLNDKTRATMLHGRAMRMEALNPANLSATAARLRREGKYQEEEMQYNEVVKQHKVIFENDHPIVTEQEKHLASTLLMQGNTESAIKIYSRVLSVEERMLGTEHPCTLATRRSLGLSLKANGDLAGAIAHYEALLRVEKETLENISAAAISSMDELAILYQQQAQYTQSESLLRRIVRRKNGIYGEHHPSTRASKRLLTLAQERRYSLSKDAGTAPRTDDMR</sequence>
<proteinExistence type="predicted"/>
<dbReference type="SUPFAM" id="SSF48452">
    <property type="entry name" value="TPR-like"/>
    <property type="match status" value="1"/>
</dbReference>
<dbReference type="SMART" id="SM00028">
    <property type="entry name" value="TPR"/>
    <property type="match status" value="2"/>
</dbReference>
<evidence type="ECO:0000259" key="1">
    <source>
        <dbReference type="Pfam" id="PF12697"/>
    </source>
</evidence>
<dbReference type="Gene3D" id="1.25.40.10">
    <property type="entry name" value="Tetratricopeptide repeat domain"/>
    <property type="match status" value="1"/>
</dbReference>
<dbReference type="InterPro" id="IPR011990">
    <property type="entry name" value="TPR-like_helical_dom_sf"/>
</dbReference>
<evidence type="ECO:0000313" key="2">
    <source>
        <dbReference type="EMBL" id="OJI95773.1"/>
    </source>
</evidence>
<reference evidence="3" key="1">
    <citation type="journal article" date="2017" name="Genome Biol.">
        <title>Comparative genomics reveals high biological diversity and specific adaptations in the industrially and medically important fungal genus Aspergillus.</title>
        <authorList>
            <person name="de Vries R.P."/>
            <person name="Riley R."/>
            <person name="Wiebenga A."/>
            <person name="Aguilar-Osorio G."/>
            <person name="Amillis S."/>
            <person name="Uchima C.A."/>
            <person name="Anderluh G."/>
            <person name="Asadollahi M."/>
            <person name="Askin M."/>
            <person name="Barry K."/>
            <person name="Battaglia E."/>
            <person name="Bayram O."/>
            <person name="Benocci T."/>
            <person name="Braus-Stromeyer S.A."/>
            <person name="Caldana C."/>
            <person name="Canovas D."/>
            <person name="Cerqueira G.C."/>
            <person name="Chen F."/>
            <person name="Chen W."/>
            <person name="Choi C."/>
            <person name="Clum A."/>
            <person name="Dos Santos R.A."/>
            <person name="Damasio A.R."/>
            <person name="Diallinas G."/>
            <person name="Emri T."/>
            <person name="Fekete E."/>
            <person name="Flipphi M."/>
            <person name="Freyberg S."/>
            <person name="Gallo A."/>
            <person name="Gournas C."/>
            <person name="Habgood R."/>
            <person name="Hainaut M."/>
            <person name="Harispe M.L."/>
            <person name="Henrissat B."/>
            <person name="Hilden K.S."/>
            <person name="Hope R."/>
            <person name="Hossain A."/>
            <person name="Karabika E."/>
            <person name="Karaffa L."/>
            <person name="Karanyi Z."/>
            <person name="Krasevec N."/>
            <person name="Kuo A."/>
            <person name="Kusch H."/>
            <person name="LaButti K."/>
            <person name="Lagendijk E.L."/>
            <person name="Lapidus A."/>
            <person name="Levasseur A."/>
            <person name="Lindquist E."/>
            <person name="Lipzen A."/>
            <person name="Logrieco A.F."/>
            <person name="MacCabe A."/>
            <person name="Maekelae M.R."/>
            <person name="Malavazi I."/>
            <person name="Melin P."/>
            <person name="Meyer V."/>
            <person name="Mielnichuk N."/>
            <person name="Miskei M."/>
            <person name="Molnar A.P."/>
            <person name="Mule G."/>
            <person name="Ngan C.Y."/>
            <person name="Orejas M."/>
            <person name="Orosz E."/>
            <person name="Ouedraogo J.P."/>
            <person name="Overkamp K.M."/>
            <person name="Park H.-S."/>
            <person name="Perrone G."/>
            <person name="Piumi F."/>
            <person name="Punt P.J."/>
            <person name="Ram A.F."/>
            <person name="Ramon A."/>
            <person name="Rauscher S."/>
            <person name="Record E."/>
            <person name="Riano-Pachon D.M."/>
            <person name="Robert V."/>
            <person name="Roehrig J."/>
            <person name="Ruller R."/>
            <person name="Salamov A."/>
            <person name="Salih N.S."/>
            <person name="Samson R.A."/>
            <person name="Sandor E."/>
            <person name="Sanguinetti M."/>
            <person name="Schuetze T."/>
            <person name="Sepcic K."/>
            <person name="Shelest E."/>
            <person name="Sherlock G."/>
            <person name="Sophianopoulou V."/>
            <person name="Squina F.M."/>
            <person name="Sun H."/>
            <person name="Susca A."/>
            <person name="Todd R.B."/>
            <person name="Tsang A."/>
            <person name="Unkles S.E."/>
            <person name="van de Wiele N."/>
            <person name="van Rossen-Uffink D."/>
            <person name="Oliveira J.V."/>
            <person name="Vesth T.C."/>
            <person name="Visser J."/>
            <person name="Yu J.-H."/>
            <person name="Zhou M."/>
            <person name="Andersen M.R."/>
            <person name="Archer D.B."/>
            <person name="Baker S.E."/>
            <person name="Benoit I."/>
            <person name="Brakhage A.A."/>
            <person name="Braus G.H."/>
            <person name="Fischer R."/>
            <person name="Frisvad J.C."/>
            <person name="Goldman G.H."/>
            <person name="Houbraken J."/>
            <person name="Oakley B."/>
            <person name="Pocsi I."/>
            <person name="Scazzocchio C."/>
            <person name="Seiboth B."/>
            <person name="vanKuyk P.A."/>
            <person name="Wortman J."/>
            <person name="Dyer P.S."/>
            <person name="Grigoriev I.V."/>
        </authorList>
    </citation>
    <scope>NUCLEOTIDE SEQUENCE [LARGE SCALE GENOMIC DNA]</scope>
    <source>
        <strain evidence="3">CBS 583.65</strain>
    </source>
</reference>
<gene>
    <name evidence="2" type="ORF">ASPVEDRAFT_77554</name>
</gene>
<dbReference type="VEuPathDB" id="FungiDB:ASPVEDRAFT_77554"/>
<dbReference type="PANTHER" id="PTHR46082">
    <property type="entry name" value="ATP/GTP-BINDING PROTEIN-RELATED"/>
    <property type="match status" value="1"/>
</dbReference>
<dbReference type="InterPro" id="IPR027417">
    <property type="entry name" value="P-loop_NTPase"/>
</dbReference>
<dbReference type="InterPro" id="IPR019734">
    <property type="entry name" value="TPR_rpt"/>
</dbReference>
<protein>
    <recommendedName>
        <fullName evidence="1">AB hydrolase-1 domain-containing protein</fullName>
    </recommendedName>
</protein>
<dbReference type="OrthoDB" id="1658288at2759"/>
<feature type="domain" description="AB hydrolase-1" evidence="1">
    <location>
        <begin position="88"/>
        <end position="265"/>
    </location>
</feature>
<accession>A0A1L9P2X1</accession>
<dbReference type="Gene3D" id="3.40.50.1820">
    <property type="entry name" value="alpha/beta hydrolase"/>
    <property type="match status" value="1"/>
</dbReference>
<keyword evidence="3" id="KW-1185">Reference proteome</keyword>
<dbReference type="Pfam" id="PF13374">
    <property type="entry name" value="TPR_10"/>
    <property type="match status" value="1"/>
</dbReference>
<dbReference type="AlphaFoldDB" id="A0A1L9P2X1"/>
<dbReference type="GO" id="GO:0043531">
    <property type="term" value="F:ADP binding"/>
    <property type="evidence" value="ECO:0007669"/>
    <property type="project" value="InterPro"/>
</dbReference>
<dbReference type="InterPro" id="IPR029058">
    <property type="entry name" value="AB_hydrolase_fold"/>
</dbReference>
<dbReference type="PANTHER" id="PTHR46082:SF6">
    <property type="entry name" value="AAA+ ATPASE DOMAIN-CONTAINING PROTEIN-RELATED"/>
    <property type="match status" value="1"/>
</dbReference>
<dbReference type="EMBL" id="KV878125">
    <property type="protein sequence ID" value="OJI95773.1"/>
    <property type="molecule type" value="Genomic_DNA"/>
</dbReference>
<organism evidence="2 3">
    <name type="scientific">Aspergillus versicolor CBS 583.65</name>
    <dbReference type="NCBI Taxonomy" id="1036611"/>
    <lineage>
        <taxon>Eukaryota</taxon>
        <taxon>Fungi</taxon>
        <taxon>Dikarya</taxon>
        <taxon>Ascomycota</taxon>
        <taxon>Pezizomycotina</taxon>
        <taxon>Eurotiomycetes</taxon>
        <taxon>Eurotiomycetidae</taxon>
        <taxon>Eurotiales</taxon>
        <taxon>Aspergillaceae</taxon>
        <taxon>Aspergillus</taxon>
        <taxon>Aspergillus subgen. Nidulantes</taxon>
    </lineage>
</organism>
<dbReference type="InterPro" id="IPR000073">
    <property type="entry name" value="AB_hydrolase_1"/>
</dbReference>
<name>A0A1L9P2X1_ASPVE</name>
<dbReference type="SUPFAM" id="SSF53474">
    <property type="entry name" value="alpha/beta-Hydrolases"/>
    <property type="match status" value="1"/>
</dbReference>
<dbReference type="Gene3D" id="3.40.50.300">
    <property type="entry name" value="P-loop containing nucleotide triphosphate hydrolases"/>
    <property type="match status" value="1"/>
</dbReference>
<dbReference type="Pfam" id="PF13424">
    <property type="entry name" value="TPR_12"/>
    <property type="match status" value="1"/>
</dbReference>
<evidence type="ECO:0000313" key="3">
    <source>
        <dbReference type="Proteomes" id="UP000184073"/>
    </source>
</evidence>
<dbReference type="RefSeq" id="XP_040661536.1">
    <property type="nucleotide sequence ID" value="XM_040816404.1"/>
</dbReference>
<dbReference type="Pfam" id="PF12697">
    <property type="entry name" value="Abhydrolase_6"/>
    <property type="match status" value="1"/>
</dbReference>
<dbReference type="Proteomes" id="UP000184073">
    <property type="component" value="Unassembled WGS sequence"/>
</dbReference>
<dbReference type="SUPFAM" id="SSF52540">
    <property type="entry name" value="P-loop containing nucleoside triphosphate hydrolases"/>
    <property type="match status" value="1"/>
</dbReference>